<dbReference type="OrthoDB" id="6594441at2759"/>
<evidence type="ECO:0000256" key="3">
    <source>
        <dbReference type="ARBA" id="ARBA00022695"/>
    </source>
</evidence>
<dbReference type="GO" id="GO:0003676">
    <property type="term" value="F:nucleic acid binding"/>
    <property type="evidence" value="ECO:0007669"/>
    <property type="project" value="InterPro"/>
</dbReference>
<dbReference type="SUPFAM" id="SSF50630">
    <property type="entry name" value="Acid proteases"/>
    <property type="match status" value="1"/>
</dbReference>
<sequence length="985" mass="115050">DKIKIEGIYDSGSQVSLINKKLIKTINNNKDNNKIQLKTISGVSVTKGLTRLKLKIFNIEKKIDVFIVENEDFHDFLIGLDIIKEFKLRQDENLIISQKQLQNEDMIEINFNEHIAEKDFKIDLNHLDYKKKIKIEQIIEEYKTIFAKDKYDVGTLKDYEARIDLLVDKFCSKRPYRCTIEDREEIEQQVAKLLEKSLIEESYSPFAAPVTLALKKGEGNTRLCIDFRDLNKIVTPQAQPFPLIDDLIIKARNCKYFTSLDINSAFWSIPLRIEDRNKTGFITQEGHYQWTCLPFGLKTAPAIFQRILSSILRKNNLKNFTENYIDDILIFSETFEDHIIHIKQVLGAIIKEGFRLKLKKCMFASESIKYLGHIIENNTVRPIKDNLVSIYNFPTPKTQKNIRQFLGKINFYHEYIPKISTILEPLHRLLRKDIKFNWSVDCEKSFTEIKKLLCSQPVLEIFDKNLPIKIFTDASIEGMGAILKQIQQNGEEKPVAYFSRKLNETQKKKKAIYLECLAIKEAVKYWEYWLIGRKFEVYSDHKPLENLNIKARTDEELGDLTYYLSQFDFNIKYIPGKLNTEADCLSRNPVLESIDNTDETLRIVNTIKIQEIKKDQDENIALKELKNKIIDEHGIIYKQSKNKKKIVLSEKLSIELIRNIHINWCHIGTNQLKNRICPYYSSKRLIENIKKICKTCDICKRNKSRGQAKYGLMSQLGPATKPFEIVSIDTIGGFGGQRSTKRYLHLLVDHYTRYAFIRTSKTQAANDFIKIVQNTLEINKIDTILTDQYPGLNSKEFKNFLEGQNIRLIYTALNAPFSNGLNERLNQTIVNKIRCRINESTKKKAWTTITRECVDKYNITEHSVTGFTPKYLLDGTNTNLLPEELKEHDNSKDWKKDRKIALDNTIKSHEYNKKLFDKNRKENEFNRGDFVYIENGNKLNRKKLDELRIGPFKIIEKISNTIFKIETGKRNEETGLFHITKLIPE</sequence>
<dbReference type="InterPro" id="IPR012337">
    <property type="entry name" value="RNaseH-like_sf"/>
</dbReference>
<dbReference type="InterPro" id="IPR041577">
    <property type="entry name" value="RT_RNaseH_2"/>
</dbReference>
<feature type="non-terminal residue" evidence="10">
    <location>
        <position position="985"/>
    </location>
</feature>
<dbReference type="EC" id="2.7.7.49" evidence="1"/>
<evidence type="ECO:0000256" key="1">
    <source>
        <dbReference type="ARBA" id="ARBA00012493"/>
    </source>
</evidence>
<keyword evidence="4" id="KW-0540">Nuclease</keyword>
<dbReference type="SUPFAM" id="SSF56672">
    <property type="entry name" value="DNA/RNA polymerases"/>
    <property type="match status" value="1"/>
</dbReference>
<dbReference type="CDD" id="cd01647">
    <property type="entry name" value="RT_LTR"/>
    <property type="match status" value="1"/>
</dbReference>
<keyword evidence="5" id="KW-0255">Endonuclease</keyword>
<accession>A0A6G0VY96</accession>
<evidence type="ECO:0000313" key="11">
    <source>
        <dbReference type="Proteomes" id="UP000478052"/>
    </source>
</evidence>
<dbReference type="PANTHER" id="PTHR37984">
    <property type="entry name" value="PROTEIN CBG26694"/>
    <property type="match status" value="1"/>
</dbReference>
<dbReference type="Proteomes" id="UP000478052">
    <property type="component" value="Unassembled WGS sequence"/>
</dbReference>
<dbReference type="InterPro" id="IPR001584">
    <property type="entry name" value="Integrase_cat-core"/>
</dbReference>
<dbReference type="InterPro" id="IPR036397">
    <property type="entry name" value="RNaseH_sf"/>
</dbReference>
<keyword evidence="6" id="KW-0695">RNA-directed DNA polymerase</keyword>
<evidence type="ECO:0000259" key="9">
    <source>
        <dbReference type="PROSITE" id="PS50994"/>
    </source>
</evidence>
<evidence type="ECO:0000256" key="6">
    <source>
        <dbReference type="ARBA" id="ARBA00022918"/>
    </source>
</evidence>
<dbReference type="InterPro" id="IPR021109">
    <property type="entry name" value="Peptidase_aspartic_dom_sf"/>
</dbReference>
<evidence type="ECO:0000256" key="5">
    <source>
        <dbReference type="ARBA" id="ARBA00022759"/>
    </source>
</evidence>
<dbReference type="PROSITE" id="PS50878">
    <property type="entry name" value="RT_POL"/>
    <property type="match status" value="1"/>
</dbReference>
<gene>
    <name evidence="10" type="ORF">FWK35_00038875</name>
</gene>
<dbReference type="InterPro" id="IPR043128">
    <property type="entry name" value="Rev_trsase/Diguanyl_cyclase"/>
</dbReference>
<organism evidence="10 11">
    <name type="scientific">Aphis craccivora</name>
    <name type="common">Cowpea aphid</name>
    <dbReference type="NCBI Taxonomy" id="307492"/>
    <lineage>
        <taxon>Eukaryota</taxon>
        <taxon>Metazoa</taxon>
        <taxon>Ecdysozoa</taxon>
        <taxon>Arthropoda</taxon>
        <taxon>Hexapoda</taxon>
        <taxon>Insecta</taxon>
        <taxon>Pterygota</taxon>
        <taxon>Neoptera</taxon>
        <taxon>Paraneoptera</taxon>
        <taxon>Hemiptera</taxon>
        <taxon>Sternorrhyncha</taxon>
        <taxon>Aphidomorpha</taxon>
        <taxon>Aphidoidea</taxon>
        <taxon>Aphididae</taxon>
        <taxon>Aphidini</taxon>
        <taxon>Aphis</taxon>
        <taxon>Aphis</taxon>
    </lineage>
</organism>
<dbReference type="GO" id="GO:0042575">
    <property type="term" value="C:DNA polymerase complex"/>
    <property type="evidence" value="ECO:0007669"/>
    <property type="project" value="UniProtKB-ARBA"/>
</dbReference>
<dbReference type="Gene3D" id="2.40.70.10">
    <property type="entry name" value="Acid Proteases"/>
    <property type="match status" value="1"/>
</dbReference>
<dbReference type="Gene3D" id="3.10.10.10">
    <property type="entry name" value="HIV Type 1 Reverse Transcriptase, subunit A, domain 1"/>
    <property type="match status" value="1"/>
</dbReference>
<evidence type="ECO:0000256" key="2">
    <source>
        <dbReference type="ARBA" id="ARBA00022679"/>
    </source>
</evidence>
<dbReference type="InterPro" id="IPR000477">
    <property type="entry name" value="RT_dom"/>
</dbReference>
<keyword evidence="7" id="KW-0511">Multifunctional enzyme</keyword>
<dbReference type="PANTHER" id="PTHR37984:SF5">
    <property type="entry name" value="PROTEIN NYNRIN-LIKE"/>
    <property type="match status" value="1"/>
</dbReference>
<dbReference type="Gene3D" id="3.30.70.270">
    <property type="match status" value="2"/>
</dbReference>
<keyword evidence="2" id="KW-0808">Transferase</keyword>
<keyword evidence="3" id="KW-0548">Nucleotidyltransferase</keyword>
<feature type="domain" description="Integrase catalytic" evidence="9">
    <location>
        <begin position="718"/>
        <end position="877"/>
    </location>
</feature>
<dbReference type="InterPro" id="IPR041588">
    <property type="entry name" value="Integrase_H2C2"/>
</dbReference>
<dbReference type="InterPro" id="IPR050951">
    <property type="entry name" value="Retrovirus_Pol_polyprotein"/>
</dbReference>
<dbReference type="Pfam" id="PF17919">
    <property type="entry name" value="RT_RNaseH_2"/>
    <property type="match status" value="1"/>
</dbReference>
<dbReference type="Gene3D" id="3.30.420.10">
    <property type="entry name" value="Ribonuclease H-like superfamily/Ribonuclease H"/>
    <property type="match status" value="1"/>
</dbReference>
<dbReference type="GO" id="GO:0015074">
    <property type="term" value="P:DNA integration"/>
    <property type="evidence" value="ECO:0007669"/>
    <property type="project" value="InterPro"/>
</dbReference>
<dbReference type="SUPFAM" id="SSF53098">
    <property type="entry name" value="Ribonuclease H-like"/>
    <property type="match status" value="1"/>
</dbReference>
<comment type="caution">
    <text evidence="10">The sequence shown here is derived from an EMBL/GenBank/DDBJ whole genome shotgun (WGS) entry which is preliminary data.</text>
</comment>
<feature type="domain" description="Reverse transcriptase" evidence="8">
    <location>
        <begin position="195"/>
        <end position="375"/>
    </location>
</feature>
<protein>
    <recommendedName>
        <fullName evidence="1">RNA-directed DNA polymerase</fullName>
        <ecNumber evidence="1">2.7.7.49</ecNumber>
    </recommendedName>
</protein>
<dbReference type="EMBL" id="VUJU01011360">
    <property type="protein sequence ID" value="KAF0711188.1"/>
    <property type="molecule type" value="Genomic_DNA"/>
</dbReference>
<dbReference type="InterPro" id="IPR043502">
    <property type="entry name" value="DNA/RNA_pol_sf"/>
</dbReference>
<dbReference type="FunFam" id="3.30.70.270:FF:000026">
    <property type="entry name" value="Transposon Ty3-G Gag-Pol polyprotein"/>
    <property type="match status" value="1"/>
</dbReference>
<proteinExistence type="predicted"/>
<name>A0A6G0VY96_APHCR</name>
<evidence type="ECO:0000259" key="8">
    <source>
        <dbReference type="PROSITE" id="PS50878"/>
    </source>
</evidence>
<dbReference type="Pfam" id="PF00078">
    <property type="entry name" value="RVT_1"/>
    <property type="match status" value="1"/>
</dbReference>
<evidence type="ECO:0000256" key="4">
    <source>
        <dbReference type="ARBA" id="ARBA00022722"/>
    </source>
</evidence>
<dbReference type="AlphaFoldDB" id="A0A6G0VY96"/>
<reference evidence="10 11" key="1">
    <citation type="submission" date="2019-08" db="EMBL/GenBank/DDBJ databases">
        <title>Whole genome of Aphis craccivora.</title>
        <authorList>
            <person name="Voronova N.V."/>
            <person name="Shulinski R.S."/>
            <person name="Bandarenka Y.V."/>
            <person name="Zhorov D.G."/>
            <person name="Warner D."/>
        </authorList>
    </citation>
    <scope>NUCLEOTIDE SEQUENCE [LARGE SCALE GENOMIC DNA]</scope>
    <source>
        <strain evidence="10">180601</strain>
        <tissue evidence="10">Whole Body</tissue>
    </source>
</reference>
<dbReference type="Pfam" id="PF17921">
    <property type="entry name" value="Integrase_H2C2"/>
    <property type="match status" value="1"/>
</dbReference>
<evidence type="ECO:0000313" key="10">
    <source>
        <dbReference type="EMBL" id="KAF0711188.1"/>
    </source>
</evidence>
<dbReference type="PROSITE" id="PS50994">
    <property type="entry name" value="INTEGRASE"/>
    <property type="match status" value="1"/>
</dbReference>
<dbReference type="GO" id="GO:0004519">
    <property type="term" value="F:endonuclease activity"/>
    <property type="evidence" value="ECO:0007669"/>
    <property type="project" value="UniProtKB-KW"/>
</dbReference>
<dbReference type="GO" id="GO:0003964">
    <property type="term" value="F:RNA-directed DNA polymerase activity"/>
    <property type="evidence" value="ECO:0007669"/>
    <property type="project" value="UniProtKB-KW"/>
</dbReference>
<keyword evidence="5" id="KW-0378">Hydrolase</keyword>
<dbReference type="CDD" id="cd09274">
    <property type="entry name" value="RNase_HI_RT_Ty3"/>
    <property type="match status" value="1"/>
</dbReference>
<dbReference type="Gene3D" id="1.10.340.70">
    <property type="match status" value="1"/>
</dbReference>
<dbReference type="FunFam" id="3.10.20.370:FF:000001">
    <property type="entry name" value="Retrovirus-related Pol polyprotein from transposon 17.6-like protein"/>
    <property type="match status" value="1"/>
</dbReference>
<evidence type="ECO:0000256" key="7">
    <source>
        <dbReference type="ARBA" id="ARBA00023268"/>
    </source>
</evidence>
<keyword evidence="11" id="KW-1185">Reference proteome</keyword>
<feature type="non-terminal residue" evidence="10">
    <location>
        <position position="1"/>
    </location>
</feature>